<proteinExistence type="predicted"/>
<dbReference type="EMBL" id="LBSV01000007">
    <property type="protein sequence ID" value="KKQ25516.1"/>
    <property type="molecule type" value="Genomic_DNA"/>
</dbReference>
<sequence>MLATAVIAFREFLEAFLIVGVFLGISKKLKIKKEVEIAIAAIIGIILSVLLATATFIYGDSARGVLTEKARLLGTSFPAFSASTRNSA</sequence>
<dbReference type="AlphaFoldDB" id="A0A0G0JBD4"/>
<evidence type="ECO:0000313" key="3">
    <source>
        <dbReference type="Proteomes" id="UP000034917"/>
    </source>
</evidence>
<keyword evidence="1" id="KW-0472">Membrane</keyword>
<evidence type="ECO:0000313" key="2">
    <source>
        <dbReference type="EMBL" id="KKQ25516.1"/>
    </source>
</evidence>
<gene>
    <name evidence="2" type="ORF">US40_C0007G0015</name>
</gene>
<keyword evidence="1" id="KW-0812">Transmembrane</keyword>
<accession>A0A0G0JBD4</accession>
<name>A0A0G0JBD4_9BACT</name>
<reference evidence="2 3" key="1">
    <citation type="journal article" date="2015" name="Nature">
        <title>rRNA introns, odd ribosomes, and small enigmatic genomes across a large radiation of phyla.</title>
        <authorList>
            <person name="Brown C.T."/>
            <person name="Hug L.A."/>
            <person name="Thomas B.C."/>
            <person name="Sharon I."/>
            <person name="Castelle C.J."/>
            <person name="Singh A."/>
            <person name="Wilkins M.J."/>
            <person name="Williams K.H."/>
            <person name="Banfield J.F."/>
        </authorList>
    </citation>
    <scope>NUCLEOTIDE SEQUENCE [LARGE SCALE GENOMIC DNA]</scope>
</reference>
<keyword evidence="1" id="KW-1133">Transmembrane helix</keyword>
<evidence type="ECO:0000256" key="1">
    <source>
        <dbReference type="SAM" id="Phobius"/>
    </source>
</evidence>
<dbReference type="Proteomes" id="UP000034917">
    <property type="component" value="Unassembled WGS sequence"/>
</dbReference>
<comment type="caution">
    <text evidence="2">The sequence shown here is derived from an EMBL/GenBank/DDBJ whole genome shotgun (WGS) entry which is preliminary data.</text>
</comment>
<feature type="transmembrane region" description="Helical" evidence="1">
    <location>
        <begin position="6"/>
        <end position="25"/>
    </location>
</feature>
<feature type="transmembrane region" description="Helical" evidence="1">
    <location>
        <begin position="37"/>
        <end position="58"/>
    </location>
</feature>
<organism evidence="2 3">
    <name type="scientific">Candidatus Roizmanbacteria bacterium GW2011_GWC2_37_13</name>
    <dbReference type="NCBI Taxonomy" id="1618486"/>
    <lineage>
        <taxon>Bacteria</taxon>
        <taxon>Candidatus Roizmaniibacteriota</taxon>
    </lineage>
</organism>
<protein>
    <submittedName>
        <fullName evidence="2">Uncharacterized protein</fullName>
    </submittedName>
</protein>